<gene>
    <name evidence="1" type="ORF">CLF_104169</name>
</gene>
<proteinExistence type="predicted"/>
<accession>G7YB50</accession>
<dbReference type="Proteomes" id="UP000008909">
    <property type="component" value="Unassembled WGS sequence"/>
</dbReference>
<reference key="2">
    <citation type="submission" date="2011-10" db="EMBL/GenBank/DDBJ databases">
        <title>The genome and transcriptome sequence of Clonorchis sinensis provide insights into the carcinogenic liver fluke.</title>
        <authorList>
            <person name="Wang X."/>
            <person name="Huang Y."/>
            <person name="Chen W."/>
            <person name="Liu H."/>
            <person name="Guo L."/>
            <person name="Chen Y."/>
            <person name="Luo F."/>
            <person name="Zhou W."/>
            <person name="Sun J."/>
            <person name="Mao Q."/>
            <person name="Liang P."/>
            <person name="Zhou C."/>
            <person name="Tian Y."/>
            <person name="Men J."/>
            <person name="Lv X."/>
            <person name="Huang L."/>
            <person name="Zhou J."/>
            <person name="Hu Y."/>
            <person name="Li R."/>
            <person name="Zhang F."/>
            <person name="Lei H."/>
            <person name="Li X."/>
            <person name="Hu X."/>
            <person name="Liang C."/>
            <person name="Xu J."/>
            <person name="Wu Z."/>
            <person name="Yu X."/>
        </authorList>
    </citation>
    <scope>NUCLEOTIDE SEQUENCE</scope>
    <source>
        <strain>Henan</strain>
    </source>
</reference>
<reference evidence="1" key="1">
    <citation type="journal article" date="2011" name="Genome Biol.">
        <title>The draft genome of the carcinogenic human liver fluke Clonorchis sinensis.</title>
        <authorList>
            <person name="Wang X."/>
            <person name="Chen W."/>
            <person name="Huang Y."/>
            <person name="Sun J."/>
            <person name="Men J."/>
            <person name="Liu H."/>
            <person name="Luo F."/>
            <person name="Guo L."/>
            <person name="Lv X."/>
            <person name="Deng C."/>
            <person name="Zhou C."/>
            <person name="Fan Y."/>
            <person name="Li X."/>
            <person name="Huang L."/>
            <person name="Hu Y."/>
            <person name="Liang C."/>
            <person name="Hu X."/>
            <person name="Xu J."/>
            <person name="Yu X."/>
        </authorList>
    </citation>
    <scope>NUCLEOTIDE SEQUENCE [LARGE SCALE GENOMIC DNA]</scope>
    <source>
        <strain evidence="1">Henan</strain>
    </source>
</reference>
<feature type="non-terminal residue" evidence="1">
    <location>
        <position position="1"/>
    </location>
</feature>
<name>G7YB50_CLOSI</name>
<dbReference type="AlphaFoldDB" id="G7YB50"/>
<organism evidence="1 2">
    <name type="scientific">Clonorchis sinensis</name>
    <name type="common">Chinese liver fluke</name>
    <dbReference type="NCBI Taxonomy" id="79923"/>
    <lineage>
        <taxon>Eukaryota</taxon>
        <taxon>Metazoa</taxon>
        <taxon>Spiralia</taxon>
        <taxon>Lophotrochozoa</taxon>
        <taxon>Platyhelminthes</taxon>
        <taxon>Trematoda</taxon>
        <taxon>Digenea</taxon>
        <taxon>Opisthorchiida</taxon>
        <taxon>Opisthorchiata</taxon>
        <taxon>Opisthorchiidae</taxon>
        <taxon>Clonorchis</taxon>
    </lineage>
</organism>
<protein>
    <submittedName>
        <fullName evidence="1">Pol-related protein</fullName>
    </submittedName>
</protein>
<sequence>IGPEGIRCSTDDSAHLLPYYFHGLPILYGAYVRPLLEHANPVVYSGRTKDVILIERVQRAATKMVAGLKSMDYETRLAVLDLFPLEYRRLRGDLILTYALFEHGLANRFFTVDPANTRRGHERCGFPSADCVQQWSARPDHAAELENGDRSFNPESCLWASAKRTELRRLPMLHAKSRTAVASLTFRVVPTPCQIERLEKFNHCGIIAELAEGILVGILSQLLKCLPGSCTVRFRNRARLSVSCGSMMVLVDRSLVVKDGFYQNLSRLLRSVKGTNIVILATDMSAQLGRPNSDEAQMGGGFGVASQRTDNGERLLRLHLVSTDFQHERSYQVTRAKPDMDPFR</sequence>
<dbReference type="EMBL" id="DF143020">
    <property type="protein sequence ID" value="GAA50184.1"/>
    <property type="molecule type" value="Genomic_DNA"/>
</dbReference>
<evidence type="ECO:0000313" key="1">
    <source>
        <dbReference type="EMBL" id="GAA50184.1"/>
    </source>
</evidence>
<keyword evidence="2" id="KW-1185">Reference proteome</keyword>
<evidence type="ECO:0000313" key="2">
    <source>
        <dbReference type="Proteomes" id="UP000008909"/>
    </source>
</evidence>